<accession>A0A846MZD5</accession>
<dbReference type="RefSeq" id="WP_167082636.1">
    <property type="nucleotide sequence ID" value="NZ_BAAADC010000001.1"/>
</dbReference>
<name>A0A846MZD5_9PROT</name>
<evidence type="ECO:0000256" key="1">
    <source>
        <dbReference type="SAM" id="MobiDB-lite"/>
    </source>
</evidence>
<protein>
    <submittedName>
        <fullName evidence="2">Uncharacterized protein</fullName>
    </submittedName>
</protein>
<evidence type="ECO:0000313" key="3">
    <source>
        <dbReference type="Proteomes" id="UP000570514"/>
    </source>
</evidence>
<sequence>MGTLIRVIFREGVPRQRAQNRSTTPRRSALARERGLTLWRERDDLVIAAAYRVAPPAEPRTSQDEGNFTPLKFAPHS</sequence>
<evidence type="ECO:0000313" key="2">
    <source>
        <dbReference type="EMBL" id="NIK88461.1"/>
    </source>
</evidence>
<comment type="caution">
    <text evidence="2">The sequence shown here is derived from an EMBL/GenBank/DDBJ whole genome shotgun (WGS) entry which is preliminary data.</text>
</comment>
<dbReference type="EMBL" id="JAASRM010000001">
    <property type="protein sequence ID" value="NIK88461.1"/>
    <property type="molecule type" value="Genomic_DNA"/>
</dbReference>
<gene>
    <name evidence="2" type="ORF">FHS83_001779</name>
</gene>
<feature type="region of interest" description="Disordered" evidence="1">
    <location>
        <begin position="55"/>
        <end position="77"/>
    </location>
</feature>
<proteinExistence type="predicted"/>
<reference evidence="2 3" key="1">
    <citation type="submission" date="2020-03" db="EMBL/GenBank/DDBJ databases">
        <title>Genomic Encyclopedia of Type Strains, Phase IV (KMG-IV): sequencing the most valuable type-strain genomes for metagenomic binning, comparative biology and taxonomic classification.</title>
        <authorList>
            <person name="Goeker M."/>
        </authorList>
    </citation>
    <scope>NUCLEOTIDE SEQUENCE [LARGE SCALE GENOMIC DNA]</scope>
    <source>
        <strain evidence="2 3">DSM 19867</strain>
    </source>
</reference>
<organism evidence="2 3">
    <name type="scientific">Rhizomicrobium palustre</name>
    <dbReference type="NCBI Taxonomy" id="189966"/>
    <lineage>
        <taxon>Bacteria</taxon>
        <taxon>Pseudomonadati</taxon>
        <taxon>Pseudomonadota</taxon>
        <taxon>Alphaproteobacteria</taxon>
        <taxon>Micropepsales</taxon>
        <taxon>Micropepsaceae</taxon>
        <taxon>Rhizomicrobium</taxon>
    </lineage>
</organism>
<dbReference type="AlphaFoldDB" id="A0A846MZD5"/>
<dbReference type="Proteomes" id="UP000570514">
    <property type="component" value="Unassembled WGS sequence"/>
</dbReference>
<keyword evidence="3" id="KW-1185">Reference proteome</keyword>